<keyword evidence="5" id="KW-1185">Reference proteome</keyword>
<dbReference type="Pfam" id="PF13379">
    <property type="entry name" value="NMT1_2"/>
    <property type="match status" value="1"/>
</dbReference>
<dbReference type="RefSeq" id="WP_207574838.1">
    <property type="nucleotide sequence ID" value="NZ_JAFNME010000009.1"/>
</dbReference>
<dbReference type="PANTHER" id="PTHR30024:SF47">
    <property type="entry name" value="TAURINE-BINDING PERIPLASMIC PROTEIN"/>
    <property type="match status" value="1"/>
</dbReference>
<accession>A0A939K9Y5</accession>
<evidence type="ECO:0000256" key="2">
    <source>
        <dbReference type="ARBA" id="ARBA00010742"/>
    </source>
</evidence>
<keyword evidence="3" id="KW-0732">Signal</keyword>
<dbReference type="AlphaFoldDB" id="A0A939K9Y5"/>
<evidence type="ECO:0000313" key="4">
    <source>
        <dbReference type="EMBL" id="MBO1249315.1"/>
    </source>
</evidence>
<dbReference type="Gene3D" id="3.40.190.10">
    <property type="entry name" value="Periplasmic binding protein-like II"/>
    <property type="match status" value="2"/>
</dbReference>
<protein>
    <submittedName>
        <fullName evidence="4">ABC transporter substrate-binding protein</fullName>
    </submittedName>
</protein>
<dbReference type="GO" id="GO:0042597">
    <property type="term" value="C:periplasmic space"/>
    <property type="evidence" value="ECO:0007669"/>
    <property type="project" value="UniProtKB-SubCell"/>
</dbReference>
<name>A0A939K9Y5_9BURK</name>
<proteinExistence type="inferred from homology"/>
<dbReference type="Proteomes" id="UP000664731">
    <property type="component" value="Unassembled WGS sequence"/>
</dbReference>
<organism evidence="4 5">
    <name type="scientific">Comamonas denitrificans</name>
    <dbReference type="NCBI Taxonomy" id="117506"/>
    <lineage>
        <taxon>Bacteria</taxon>
        <taxon>Pseudomonadati</taxon>
        <taxon>Pseudomonadota</taxon>
        <taxon>Betaproteobacteria</taxon>
        <taxon>Burkholderiales</taxon>
        <taxon>Comamonadaceae</taxon>
        <taxon>Comamonas</taxon>
    </lineage>
</organism>
<comment type="similarity">
    <text evidence="2">Belongs to the bacterial solute-binding protein SsuA/TauA family.</text>
</comment>
<dbReference type="EMBL" id="JAFNME010000009">
    <property type="protein sequence ID" value="MBO1249315.1"/>
    <property type="molecule type" value="Genomic_DNA"/>
</dbReference>
<evidence type="ECO:0000256" key="1">
    <source>
        <dbReference type="ARBA" id="ARBA00004418"/>
    </source>
</evidence>
<dbReference type="PANTHER" id="PTHR30024">
    <property type="entry name" value="ALIPHATIC SULFONATES-BINDING PROTEIN-RELATED"/>
    <property type="match status" value="1"/>
</dbReference>
<sequence length="308" mass="32963">MAAALLGCSPRYQPPLTVGTNTWIGYEPLYLARDLGYYEGANLRLVELASTTQTLDALRVGSLDLAGLTLDEALLLAQEGVPIAVIWVLNTSAGADALLAKPGITTLDALRGKRIGVEQTAVGGYMLNAALAQANLQVSDIRVVPLPLDEHWPAWQANAIDAVVTFDPVRQKILNAGGQMVFSSADIPGQIVDVLVARQSALECCRAHIERLIAGQQQALTYLREHPTPAWQHMAQRQGIAPQELGQALAGIDIPDARMNHTLLTQPDTGLAATAQYLATVMQASRLLPSPPNMADLIRADFAQKATP</sequence>
<comment type="subcellular location">
    <subcellularLocation>
        <location evidence="1">Periplasm</location>
    </subcellularLocation>
</comment>
<evidence type="ECO:0000313" key="5">
    <source>
        <dbReference type="Proteomes" id="UP000664731"/>
    </source>
</evidence>
<comment type="caution">
    <text evidence="4">The sequence shown here is derived from an EMBL/GenBank/DDBJ whole genome shotgun (WGS) entry which is preliminary data.</text>
</comment>
<reference evidence="4" key="1">
    <citation type="submission" date="2021-03" db="EMBL/GenBank/DDBJ databases">
        <title>Comamonas denitrificans.</title>
        <authorList>
            <person name="Finster K."/>
        </authorList>
    </citation>
    <scope>NUCLEOTIDE SEQUENCE</scope>
    <source>
        <strain evidence="4">MM2021_4</strain>
    </source>
</reference>
<evidence type="ECO:0000256" key="3">
    <source>
        <dbReference type="ARBA" id="ARBA00022729"/>
    </source>
</evidence>
<dbReference type="SUPFAM" id="SSF53850">
    <property type="entry name" value="Periplasmic binding protein-like II"/>
    <property type="match status" value="1"/>
</dbReference>
<gene>
    <name evidence="4" type="ORF">J1777_05620</name>
</gene>